<proteinExistence type="predicted"/>
<accession>A0A916LBU6</accession>
<evidence type="ECO:0000313" key="2">
    <source>
        <dbReference type="Proteomes" id="UP000039021"/>
    </source>
</evidence>
<dbReference type="Proteomes" id="UP000039021">
    <property type="component" value="Unassembled WGS sequence"/>
</dbReference>
<name>A0A916LBU6_MYCTX</name>
<dbReference type="EMBL" id="CSBK01001046">
    <property type="protein sequence ID" value="COY25275.1"/>
    <property type="molecule type" value="Genomic_DNA"/>
</dbReference>
<sequence>MNEPKVPMYSSEITQVCGSDTTARMVFSSMRYSVRLSMYSAAPRPATERGALESLRKESVDVRHGGGEVAAAEAG</sequence>
<dbReference type="AlphaFoldDB" id="A0A916LBU6"/>
<organism evidence="1 2">
    <name type="scientific">Mycobacterium tuberculosis</name>
    <dbReference type="NCBI Taxonomy" id="1773"/>
    <lineage>
        <taxon>Bacteria</taxon>
        <taxon>Bacillati</taxon>
        <taxon>Actinomycetota</taxon>
        <taxon>Actinomycetes</taxon>
        <taxon>Mycobacteriales</taxon>
        <taxon>Mycobacteriaceae</taxon>
        <taxon>Mycobacterium</taxon>
        <taxon>Mycobacterium tuberculosis complex</taxon>
    </lineage>
</organism>
<gene>
    <name evidence="1" type="ORF">ERS007739_02327</name>
</gene>
<evidence type="ECO:0000313" key="1">
    <source>
        <dbReference type="EMBL" id="COY25275.1"/>
    </source>
</evidence>
<reference evidence="2" key="1">
    <citation type="submission" date="2015-03" db="EMBL/GenBank/DDBJ databases">
        <authorList>
            <consortium name="Pathogen Informatics"/>
        </authorList>
    </citation>
    <scope>NUCLEOTIDE SEQUENCE [LARGE SCALE GENOMIC DNA]</scope>
    <source>
        <strain evidence="2">N09902308</strain>
    </source>
</reference>
<comment type="caution">
    <text evidence="1">The sequence shown here is derived from an EMBL/GenBank/DDBJ whole genome shotgun (WGS) entry which is preliminary data.</text>
</comment>
<protein>
    <submittedName>
        <fullName evidence="1">Uncharacterized protein</fullName>
    </submittedName>
</protein>